<evidence type="ECO:0000313" key="3">
    <source>
        <dbReference type="Proteomes" id="UP001333818"/>
    </source>
</evidence>
<dbReference type="RefSeq" id="WP_330484824.1">
    <property type="nucleotide sequence ID" value="NZ_JAZBJZ010000075.1"/>
</dbReference>
<accession>A0AAW9PZR8</accession>
<gene>
    <name evidence="2" type="ORF">V2H45_16745</name>
</gene>
<dbReference type="AlphaFoldDB" id="A0AAW9PZR8"/>
<organism evidence="2 3">
    <name type="scientific">Tumidithrix elongata BACA0141</name>
    <dbReference type="NCBI Taxonomy" id="2716417"/>
    <lineage>
        <taxon>Bacteria</taxon>
        <taxon>Bacillati</taxon>
        <taxon>Cyanobacteriota</taxon>
        <taxon>Cyanophyceae</taxon>
        <taxon>Pseudanabaenales</taxon>
        <taxon>Pseudanabaenaceae</taxon>
        <taxon>Tumidithrix</taxon>
        <taxon>Tumidithrix elongata</taxon>
    </lineage>
</organism>
<feature type="transmembrane region" description="Helical" evidence="1">
    <location>
        <begin position="30"/>
        <end position="52"/>
    </location>
</feature>
<keyword evidence="1" id="KW-0812">Transmembrane</keyword>
<dbReference type="InterPro" id="IPR052534">
    <property type="entry name" value="Extracell_DNA_Util/SecSys_Comp"/>
</dbReference>
<evidence type="ECO:0000313" key="2">
    <source>
        <dbReference type="EMBL" id="MEE3718391.1"/>
    </source>
</evidence>
<dbReference type="PANTHER" id="PTHR40278">
    <property type="entry name" value="DNA UTILIZATION PROTEIN HOFN"/>
    <property type="match status" value="1"/>
</dbReference>
<comment type="caution">
    <text evidence="2">The sequence shown here is derived from an EMBL/GenBank/DDBJ whole genome shotgun (WGS) entry which is preliminary data.</text>
</comment>
<sequence>MYSLDINFLSDRETLKDGGVERQPIADSQFLLYGGIVAVVCLAATAGAYFFLDYSNQSLVENLAKLTAEEGDLNTKLKAVEGTEKQLLEVEARTNELLNLFVGQLPVNAVLDDIKRRTPATVQVISFAQSGKDIKLDGQATTYNELNDFMLLLQSSRFLDSSKTRLVSAILIPATKDKPFSAVSYKIETSVTAENSAQLLPELQKAGADGLVTRVNLLQQQGVIPK</sequence>
<name>A0AAW9PZR8_9CYAN</name>
<keyword evidence="1" id="KW-0472">Membrane</keyword>
<dbReference type="Pfam" id="PF05137">
    <property type="entry name" value="PilN"/>
    <property type="match status" value="1"/>
</dbReference>
<keyword evidence="3" id="KW-1185">Reference proteome</keyword>
<dbReference type="PANTHER" id="PTHR40278:SF1">
    <property type="entry name" value="DNA UTILIZATION PROTEIN HOFN"/>
    <property type="match status" value="1"/>
</dbReference>
<evidence type="ECO:0000256" key="1">
    <source>
        <dbReference type="SAM" id="Phobius"/>
    </source>
</evidence>
<keyword evidence="1" id="KW-1133">Transmembrane helix</keyword>
<dbReference type="EMBL" id="JAZBJZ010000075">
    <property type="protein sequence ID" value="MEE3718391.1"/>
    <property type="molecule type" value="Genomic_DNA"/>
</dbReference>
<dbReference type="Proteomes" id="UP001333818">
    <property type="component" value="Unassembled WGS sequence"/>
</dbReference>
<protein>
    <submittedName>
        <fullName evidence="2">PilN domain-containing protein</fullName>
    </submittedName>
</protein>
<reference evidence="2" key="1">
    <citation type="submission" date="2024-01" db="EMBL/GenBank/DDBJ databases">
        <title>Bank of Algae and Cyanobacteria of the Azores (BACA) strain genomes.</title>
        <authorList>
            <person name="Luz R."/>
            <person name="Cordeiro R."/>
            <person name="Fonseca A."/>
            <person name="Goncalves V."/>
        </authorList>
    </citation>
    <scope>NUCLEOTIDE SEQUENCE</scope>
    <source>
        <strain evidence="2">BACA0141</strain>
    </source>
</reference>
<proteinExistence type="predicted"/>
<dbReference type="InterPro" id="IPR007813">
    <property type="entry name" value="PilN"/>
</dbReference>